<gene>
    <name evidence="3" type="ORF">CP523_06045</name>
    <name evidence="4" type="ORF">NH397_14330</name>
</gene>
<dbReference type="OrthoDB" id="9781752at2"/>
<dbReference type="Proteomes" id="UP000280586">
    <property type="component" value="Chromosome"/>
</dbReference>
<protein>
    <submittedName>
        <fullName evidence="3">ATPase</fullName>
    </submittedName>
    <submittedName>
        <fullName evidence="4">PRK06851 family protein</fullName>
    </submittedName>
</protein>
<evidence type="ECO:0000313" key="4">
    <source>
        <dbReference type="EMBL" id="USS00640.1"/>
    </source>
</evidence>
<proteinExistence type="predicted"/>
<dbReference type="Proteomes" id="UP001055437">
    <property type="component" value="Chromosome"/>
</dbReference>
<evidence type="ECO:0000313" key="5">
    <source>
        <dbReference type="Proteomes" id="UP000280586"/>
    </source>
</evidence>
<organism evidence="3 5">
    <name type="scientific">Clostridium septicum</name>
    <dbReference type="NCBI Taxonomy" id="1504"/>
    <lineage>
        <taxon>Bacteria</taxon>
        <taxon>Bacillati</taxon>
        <taxon>Bacillota</taxon>
        <taxon>Clostridia</taxon>
        <taxon>Eubacteriales</taxon>
        <taxon>Clostridiaceae</taxon>
        <taxon>Clostridium</taxon>
    </lineage>
</organism>
<dbReference type="InterPro" id="IPR056884">
    <property type="entry name" value="NPHP3-like_N"/>
</dbReference>
<dbReference type="Gene3D" id="3.40.50.300">
    <property type="entry name" value="P-loop containing nucleotide triphosphate hydrolases"/>
    <property type="match status" value="2"/>
</dbReference>
<keyword evidence="6" id="KW-1185">Reference proteome</keyword>
<reference evidence="3 5" key="1">
    <citation type="submission" date="2017-09" db="EMBL/GenBank/DDBJ databases">
        <authorList>
            <person name="Thomas P."/>
            <person name="Seyboldt C."/>
        </authorList>
    </citation>
    <scope>NUCLEOTIDE SEQUENCE [LARGE SCALE GENOMIC DNA]</scope>
    <source>
        <strain evidence="3 5">DSM 7534</strain>
    </source>
</reference>
<name>A0A9N7PIW5_CLOSE</name>
<evidence type="ECO:0000313" key="6">
    <source>
        <dbReference type="Proteomes" id="UP001055437"/>
    </source>
</evidence>
<dbReference type="KEGG" id="csep:CP523_06045"/>
<dbReference type="SUPFAM" id="SSF52540">
    <property type="entry name" value="P-loop containing nucleoside triphosphate hydrolases"/>
    <property type="match status" value="2"/>
</dbReference>
<dbReference type="EMBL" id="CP023671">
    <property type="protein sequence ID" value="AYE34061.1"/>
    <property type="molecule type" value="Genomic_DNA"/>
</dbReference>
<evidence type="ECO:0000256" key="1">
    <source>
        <dbReference type="ARBA" id="ARBA00022737"/>
    </source>
</evidence>
<dbReference type="GeneID" id="303560233"/>
<accession>A0A9N7PIW5</accession>
<keyword evidence="1" id="KW-0677">Repeat</keyword>
<evidence type="ECO:0000259" key="2">
    <source>
        <dbReference type="Pfam" id="PF24883"/>
    </source>
</evidence>
<dbReference type="AlphaFoldDB" id="A0A9N7PIW5"/>
<dbReference type="RefSeq" id="WP_066675093.1">
    <property type="nucleotide sequence ID" value="NZ_CABMIZ010000007.1"/>
</dbReference>
<evidence type="ECO:0000313" key="3">
    <source>
        <dbReference type="EMBL" id="AYE34061.1"/>
    </source>
</evidence>
<dbReference type="Pfam" id="PF24883">
    <property type="entry name" value="NPHP3_N"/>
    <property type="match status" value="1"/>
</dbReference>
<dbReference type="InterPro" id="IPR027417">
    <property type="entry name" value="P-loop_NTPase"/>
</dbReference>
<dbReference type="EMBL" id="CP099799">
    <property type="protein sequence ID" value="USS00640.1"/>
    <property type="molecule type" value="Genomic_DNA"/>
</dbReference>
<reference evidence="4" key="2">
    <citation type="submission" date="2022-06" db="EMBL/GenBank/DDBJ databases">
        <authorList>
            <person name="Holder M.E."/>
            <person name="Ajami N.J."/>
            <person name="Petrosino J.F."/>
        </authorList>
    </citation>
    <scope>NUCLEOTIDE SEQUENCE</scope>
    <source>
        <strain evidence="4">RMA 8861</strain>
    </source>
</reference>
<feature type="domain" description="Nephrocystin 3-like N-terminal" evidence="2">
    <location>
        <begin position="27"/>
        <end position="75"/>
    </location>
</feature>
<sequence length="360" mass="40795">MSNLKERHLFPGANTSRGFYSCFDYIINKETANRVFCIKGGPGTGKSHLMKEIGKYFQNKGYTIEYHHCSSDDASLDAVVIKDLKIALMDGTAPHIVDPVYPIAIDEVLNMGDAMNQDIISKNKQEIIELSKIISSKFKRAYSFFAAAKSIHEDWCKLNAEAMDSYKIDTITESLKEEIFINQKTGYGDERHIFGTSFTPNGIITFVKDLSSEFNNKFVLKGGPGFGKSHILKAIGKTAQKKGYFVEYLHDPFIPDRIEHVFIPELSTCILTENEISQTAFSGKVYNIEDFCKANVLAKNKSDIEYDSKVFYDLIKKGLSYLTEAHALHDDLEKFYIDAIDFDVCNTIYDNVISKIEKYE</sequence>